<sequence length="480" mass="51155">MAISPKKTPISEQDPKVRAHNFKEVCLGYTPEEAMQEAARCLHCKNAPCIKGCPVAIHIPDFIAAIKDGDFEKSFDILSQSTALPAVCGRVCPQEKQCEGVCTVGRMKDRATGMNNEPVAIGKLERFAADWKAAQPAVKPAPVPYNGKGKVAVIGSGPSSLTVAGDLAKLGYKVTIFEALHLPGGVLMYGIPEFRLPKAIVQHEIDNIRALGVDVEVNVVASRTVTVAEIQKNFDAVYIATGAGTPKFAGTPGTNLNGVFSASEYLTRINLMHGYEFPAYDTPAKSSKHVAVIGGGNVAMDAARSALRLGAESVTVLYRRSVDELPARIEEYHHAVEEGVKFEFLTAPTEYIAYSGDDKNEMGKLVGVKCQRMELGEPDASGRRSPRPIEGSEFTLAIDTVIEAIGQSSNKVLLNAWPELKTNKRGYIEANEETGGATSIEGVYAGGDIVTGAATVILAMGAGKTAAKAIDEYLTARAAK</sequence>
<feature type="domain" description="FAD/NAD(P)-binding" evidence="1">
    <location>
        <begin position="150"/>
        <end position="463"/>
    </location>
</feature>
<dbReference type="InterPro" id="IPR006004">
    <property type="entry name" value="SudA-like"/>
</dbReference>
<evidence type="ECO:0000259" key="1">
    <source>
        <dbReference type="Pfam" id="PF07992"/>
    </source>
</evidence>
<dbReference type="InterPro" id="IPR023753">
    <property type="entry name" value="FAD/NAD-binding_dom"/>
</dbReference>
<comment type="caution">
    <text evidence="3">The sequence shown here is derived from an EMBL/GenBank/DDBJ whole genome shotgun (WGS) entry which is preliminary data.</text>
</comment>
<dbReference type="GO" id="GO:0051536">
    <property type="term" value="F:iron-sulfur cluster binding"/>
    <property type="evidence" value="ECO:0007669"/>
    <property type="project" value="InterPro"/>
</dbReference>
<dbReference type="NCBIfam" id="TIGR01316">
    <property type="entry name" value="gltA"/>
    <property type="match status" value="1"/>
</dbReference>
<dbReference type="PANTHER" id="PTHR42783">
    <property type="entry name" value="GLUTAMATE SYNTHASE [NADPH] SMALL CHAIN"/>
    <property type="match status" value="1"/>
</dbReference>
<evidence type="ECO:0000259" key="2">
    <source>
        <dbReference type="Pfam" id="PF14691"/>
    </source>
</evidence>
<feature type="domain" description="Dihydroprymidine dehydrogenase" evidence="2">
    <location>
        <begin position="18"/>
        <end position="135"/>
    </location>
</feature>
<dbReference type="GO" id="GO:0004355">
    <property type="term" value="F:glutamate synthase (NADPH) activity"/>
    <property type="evidence" value="ECO:0007669"/>
    <property type="project" value="UniProtKB-EC"/>
</dbReference>
<dbReference type="RefSeq" id="WP_154527891.1">
    <property type="nucleotide sequence ID" value="NZ_VUNH01000001.1"/>
</dbReference>
<keyword evidence="4" id="KW-1185">Reference proteome</keyword>
<accession>A0A6L5Y8Y1</accession>
<dbReference type="Gene3D" id="3.50.50.60">
    <property type="entry name" value="FAD/NAD(P)-binding domain"/>
    <property type="match status" value="2"/>
</dbReference>
<evidence type="ECO:0000313" key="3">
    <source>
        <dbReference type="EMBL" id="MST54774.1"/>
    </source>
</evidence>
<keyword evidence="3" id="KW-0560">Oxidoreductase</keyword>
<dbReference type="SUPFAM" id="SSF46548">
    <property type="entry name" value="alpha-helical ferredoxin"/>
    <property type="match status" value="1"/>
</dbReference>
<evidence type="ECO:0000313" key="4">
    <source>
        <dbReference type="Proteomes" id="UP000473699"/>
    </source>
</evidence>
<proteinExistence type="predicted"/>
<dbReference type="Pfam" id="PF07992">
    <property type="entry name" value="Pyr_redox_2"/>
    <property type="match status" value="1"/>
</dbReference>
<gene>
    <name evidence="3" type="primary">gltA</name>
    <name evidence="3" type="ORF">FYJ74_01735</name>
</gene>
<organism evidence="3 4">
    <name type="scientific">Pyramidobacter porci</name>
    <dbReference type="NCBI Taxonomy" id="2605789"/>
    <lineage>
        <taxon>Bacteria</taxon>
        <taxon>Thermotogati</taxon>
        <taxon>Synergistota</taxon>
        <taxon>Synergistia</taxon>
        <taxon>Synergistales</taxon>
        <taxon>Dethiosulfovibrionaceae</taxon>
        <taxon>Pyramidobacter</taxon>
    </lineage>
</organism>
<dbReference type="EC" id="1.4.1.13" evidence="3"/>
<dbReference type="PANTHER" id="PTHR42783:SF3">
    <property type="entry name" value="GLUTAMATE SYNTHASE [NADPH] SMALL CHAIN-RELATED"/>
    <property type="match status" value="1"/>
</dbReference>
<dbReference type="AlphaFoldDB" id="A0A6L5Y8Y1"/>
<dbReference type="InterPro" id="IPR036188">
    <property type="entry name" value="FAD/NAD-bd_sf"/>
</dbReference>
<dbReference type="InterPro" id="IPR028261">
    <property type="entry name" value="DPD_II"/>
</dbReference>
<dbReference type="PRINTS" id="PR00411">
    <property type="entry name" value="PNDRDTASEI"/>
</dbReference>
<reference evidence="3 4" key="1">
    <citation type="submission" date="2019-08" db="EMBL/GenBank/DDBJ databases">
        <title>In-depth cultivation of the pig gut microbiome towards novel bacterial diversity and tailored functional studies.</title>
        <authorList>
            <person name="Wylensek D."/>
            <person name="Hitch T.C.A."/>
            <person name="Clavel T."/>
        </authorList>
    </citation>
    <scope>NUCLEOTIDE SEQUENCE [LARGE SCALE GENOMIC DNA]</scope>
    <source>
        <strain evidence="3 4">SM-530-WT-4B</strain>
    </source>
</reference>
<dbReference type="EMBL" id="VUNH01000001">
    <property type="protein sequence ID" value="MST54774.1"/>
    <property type="molecule type" value="Genomic_DNA"/>
</dbReference>
<dbReference type="Pfam" id="PF14691">
    <property type="entry name" value="Fer4_20"/>
    <property type="match status" value="1"/>
</dbReference>
<protein>
    <submittedName>
        <fullName evidence="3">NADPH-dependent glutamate synthase</fullName>
        <ecNumber evidence="3">1.4.1.13</ecNumber>
    </submittedName>
</protein>
<name>A0A6L5Y8Y1_9BACT</name>
<dbReference type="PRINTS" id="PR00368">
    <property type="entry name" value="FADPNR"/>
</dbReference>
<dbReference type="InterPro" id="IPR009051">
    <property type="entry name" value="Helical_ferredxn"/>
</dbReference>
<dbReference type="SUPFAM" id="SSF51971">
    <property type="entry name" value="Nucleotide-binding domain"/>
    <property type="match status" value="1"/>
</dbReference>
<dbReference type="Proteomes" id="UP000473699">
    <property type="component" value="Unassembled WGS sequence"/>
</dbReference>
<dbReference type="Gene3D" id="1.10.1060.10">
    <property type="entry name" value="Alpha-helical ferredoxin"/>
    <property type="match status" value="1"/>
</dbReference>